<dbReference type="SUPFAM" id="SSF52777">
    <property type="entry name" value="CoA-dependent acyltransferases"/>
    <property type="match status" value="1"/>
</dbReference>
<dbReference type="PANTHER" id="PTHR43178:SF5">
    <property type="entry name" value="LIPOAMIDE ACYLTRANSFERASE COMPONENT OF BRANCHED-CHAIN ALPHA-KETO ACID DEHYDROGENASE COMPLEX, MITOCHONDRIAL"/>
    <property type="match status" value="1"/>
</dbReference>
<reference evidence="5" key="1">
    <citation type="submission" date="2021-04" db="EMBL/GenBank/DDBJ databases">
        <title>Oceanospirillales bacteria with DddD are important DMSP degraders in coastal seawater.</title>
        <authorList>
            <person name="Liu J."/>
        </authorList>
    </citation>
    <scope>NUCLEOTIDE SEQUENCE</scope>
    <source>
        <strain evidence="5">GY6</strain>
    </source>
</reference>
<dbReference type="InterPro" id="IPR050743">
    <property type="entry name" value="2-oxoacid_DH_E2_comp"/>
</dbReference>
<evidence type="ECO:0000259" key="4">
    <source>
        <dbReference type="Pfam" id="PF00198"/>
    </source>
</evidence>
<gene>
    <name evidence="5" type="ORF">KDX31_03000</name>
</gene>
<name>A0ABY5H1B5_9GAMM</name>
<sequence>MQMTASDTIRVTPLKGLRGMIANNMRRSLDEAAQLTHHAVCCVDNMWRRKEKMAEQGINISVEDLLADYVVNVLGKHPVLNGRIENNEISIYRNIDLCYAIGLPGGKLMAPALFSAEQKDIQERANARRELLNRAKDGQLTVPEMKGGTFTLTNIGRSRVRFFTPLINLPQLAILGIGETYNEVAIEDGQLVTKRMMGLSLTFDHRGVDGGPAADFLTDLCREIESE</sequence>
<dbReference type="PANTHER" id="PTHR43178">
    <property type="entry name" value="DIHYDROLIPOAMIDE ACETYLTRANSFERASE COMPONENT OF PYRUVATE DEHYDROGENASE COMPLEX"/>
    <property type="match status" value="1"/>
</dbReference>
<dbReference type="Gene3D" id="3.30.559.10">
    <property type="entry name" value="Chloramphenicol acetyltransferase-like domain"/>
    <property type="match status" value="1"/>
</dbReference>
<feature type="domain" description="2-oxoacid dehydrogenase acyltransferase catalytic" evidence="4">
    <location>
        <begin position="10"/>
        <end position="225"/>
    </location>
</feature>
<dbReference type="InterPro" id="IPR001078">
    <property type="entry name" value="2-oxoacid_DH_actylTfrase"/>
</dbReference>
<keyword evidence="3" id="KW-0012">Acyltransferase</keyword>
<evidence type="ECO:0000256" key="1">
    <source>
        <dbReference type="ARBA" id="ARBA00001938"/>
    </source>
</evidence>
<evidence type="ECO:0000313" key="6">
    <source>
        <dbReference type="Proteomes" id="UP001059950"/>
    </source>
</evidence>
<keyword evidence="2" id="KW-0808">Transferase</keyword>
<dbReference type="Proteomes" id="UP001059950">
    <property type="component" value="Chromosome"/>
</dbReference>
<evidence type="ECO:0000256" key="3">
    <source>
        <dbReference type="ARBA" id="ARBA00023315"/>
    </source>
</evidence>
<keyword evidence="6" id="KW-1185">Reference proteome</keyword>
<comment type="cofactor">
    <cofactor evidence="1">
        <name>(R)-lipoate</name>
        <dbReference type="ChEBI" id="CHEBI:83088"/>
    </cofactor>
</comment>
<dbReference type="Pfam" id="PF00198">
    <property type="entry name" value="2-oxoacid_dh"/>
    <property type="match status" value="1"/>
</dbReference>
<dbReference type="InterPro" id="IPR023213">
    <property type="entry name" value="CAT-like_dom_sf"/>
</dbReference>
<protein>
    <submittedName>
        <fullName evidence="5">2-oxo acid dehydrogenase subunit E2</fullName>
    </submittedName>
</protein>
<proteinExistence type="predicted"/>
<dbReference type="EMBL" id="CP073344">
    <property type="protein sequence ID" value="UTW05282.1"/>
    <property type="molecule type" value="Genomic_DNA"/>
</dbReference>
<evidence type="ECO:0000313" key="5">
    <source>
        <dbReference type="EMBL" id="UTW05282.1"/>
    </source>
</evidence>
<evidence type="ECO:0000256" key="2">
    <source>
        <dbReference type="ARBA" id="ARBA00022679"/>
    </source>
</evidence>
<organism evidence="5 6">
    <name type="scientific">Amphritea atlantica</name>
    <dbReference type="NCBI Taxonomy" id="355243"/>
    <lineage>
        <taxon>Bacteria</taxon>
        <taxon>Pseudomonadati</taxon>
        <taxon>Pseudomonadota</taxon>
        <taxon>Gammaproteobacteria</taxon>
        <taxon>Oceanospirillales</taxon>
        <taxon>Oceanospirillaceae</taxon>
        <taxon>Amphritea</taxon>
    </lineage>
</organism>
<accession>A0ABY5H1B5</accession>